<comment type="similarity">
    <text evidence="2">Belongs to the bacterial solute-binding protein 2 family.</text>
</comment>
<evidence type="ECO:0000256" key="4">
    <source>
        <dbReference type="SAM" id="MobiDB-lite"/>
    </source>
</evidence>
<reference evidence="7 8" key="1">
    <citation type="submission" date="2018-11" db="EMBL/GenBank/DDBJ databases">
        <title>Sequencing the genomes of 1000 actinobacteria strains.</title>
        <authorList>
            <person name="Klenk H.-P."/>
        </authorList>
    </citation>
    <scope>NUCLEOTIDE SEQUENCE [LARGE SCALE GENOMIC DNA]</scope>
    <source>
        <strain evidence="7 8">DSM 11294</strain>
    </source>
</reference>
<dbReference type="SUPFAM" id="SSF53822">
    <property type="entry name" value="Periplasmic binding protein-like I"/>
    <property type="match status" value="1"/>
</dbReference>
<dbReference type="PROSITE" id="PS51257">
    <property type="entry name" value="PROKAR_LIPOPROTEIN"/>
    <property type="match status" value="1"/>
</dbReference>
<dbReference type="PANTHER" id="PTHR46847">
    <property type="entry name" value="D-ALLOSE-BINDING PERIPLASMIC PROTEIN-RELATED"/>
    <property type="match status" value="1"/>
</dbReference>
<evidence type="ECO:0000256" key="2">
    <source>
        <dbReference type="ARBA" id="ARBA00007639"/>
    </source>
</evidence>
<dbReference type="EMBL" id="RKHK01000001">
    <property type="protein sequence ID" value="ROR73977.1"/>
    <property type="molecule type" value="Genomic_DNA"/>
</dbReference>
<dbReference type="GO" id="GO:0030246">
    <property type="term" value="F:carbohydrate binding"/>
    <property type="evidence" value="ECO:0007669"/>
    <property type="project" value="UniProtKB-ARBA"/>
</dbReference>
<keyword evidence="8" id="KW-1185">Reference proteome</keyword>
<evidence type="ECO:0000313" key="7">
    <source>
        <dbReference type="EMBL" id="ROR73977.1"/>
    </source>
</evidence>
<comment type="caution">
    <text evidence="7">The sequence shown here is derived from an EMBL/GenBank/DDBJ whole genome shotgun (WGS) entry which is preliminary data.</text>
</comment>
<dbReference type="Proteomes" id="UP000280668">
    <property type="component" value="Unassembled WGS sequence"/>
</dbReference>
<protein>
    <submittedName>
        <fullName evidence="7">Monosaccharide ABC transporter substrate-binding protein (CUT2 family)</fullName>
    </submittedName>
</protein>
<gene>
    <name evidence="7" type="ORF">EDD31_2372</name>
</gene>
<dbReference type="InterPro" id="IPR025997">
    <property type="entry name" value="SBP_2_dom"/>
</dbReference>
<evidence type="ECO:0000256" key="1">
    <source>
        <dbReference type="ARBA" id="ARBA00004196"/>
    </source>
</evidence>
<dbReference type="PANTHER" id="PTHR46847:SF1">
    <property type="entry name" value="D-ALLOSE-BINDING PERIPLASMIC PROTEIN-RELATED"/>
    <property type="match status" value="1"/>
</dbReference>
<accession>A0A3N2BFE9</accession>
<organism evidence="7 8">
    <name type="scientific">Bogoriella caseilytica</name>
    <dbReference type="NCBI Taxonomy" id="56055"/>
    <lineage>
        <taxon>Bacteria</taxon>
        <taxon>Bacillati</taxon>
        <taxon>Actinomycetota</taxon>
        <taxon>Actinomycetes</taxon>
        <taxon>Micrococcales</taxon>
        <taxon>Bogoriellaceae</taxon>
        <taxon>Bogoriella</taxon>
    </lineage>
</organism>
<evidence type="ECO:0000256" key="3">
    <source>
        <dbReference type="ARBA" id="ARBA00022729"/>
    </source>
</evidence>
<comment type="subcellular location">
    <subcellularLocation>
        <location evidence="1">Cell envelope</location>
    </subcellularLocation>
</comment>
<feature type="signal peptide" evidence="5">
    <location>
        <begin position="1"/>
        <end position="28"/>
    </location>
</feature>
<dbReference type="GO" id="GO:0030313">
    <property type="term" value="C:cell envelope"/>
    <property type="evidence" value="ECO:0007669"/>
    <property type="project" value="UniProtKB-SubCell"/>
</dbReference>
<dbReference type="Pfam" id="PF13407">
    <property type="entry name" value="Peripla_BP_4"/>
    <property type="match status" value="1"/>
</dbReference>
<feature type="domain" description="Periplasmic binding protein" evidence="6">
    <location>
        <begin position="129"/>
        <end position="344"/>
    </location>
</feature>
<sequence>MGLMKEKQMRRNMIRGSLAAAAALALLAACTTDIDESDDTGNGDDGTVEEGTTDTDTDEDADIDEDADTEGDTDAGDDSEWFDQAVYEEQREQLGASFEGDPDTPWLQYIDGPMTDTSEYATDEAQKVCFANASVGNPWRQTGWLTMQQQLEVLEGEGVISEMETRDASDNDDTQIADIDYFISEADCDAFIISPNSTAAMTPAVERACETGKPVVVFDRGVETDCATTFIHPVGGYGWGIDSAEFLVENLNEGDRVIALRILPGVDVLEHRWAAAERIFEENGIEAEDHFTDADPNTIQNIIEDALSTGDVHGVWMDAGDGARAAIEAFELSGADYPVMTGEDEMSFLRKWDETGLTGLAPVYSNFQWRTPLLALEMIFNGEEVPSEWVLPQEPITADDLTEHLEANESMPDGHYARFGGEDLPGYPEVWENR</sequence>
<evidence type="ECO:0000256" key="5">
    <source>
        <dbReference type="SAM" id="SignalP"/>
    </source>
</evidence>
<dbReference type="InterPro" id="IPR028082">
    <property type="entry name" value="Peripla_BP_I"/>
</dbReference>
<feature type="region of interest" description="Disordered" evidence="4">
    <location>
        <begin position="34"/>
        <end position="79"/>
    </location>
</feature>
<keyword evidence="3 5" id="KW-0732">Signal</keyword>
<dbReference type="AlphaFoldDB" id="A0A3N2BFE9"/>
<evidence type="ECO:0000259" key="6">
    <source>
        <dbReference type="Pfam" id="PF13407"/>
    </source>
</evidence>
<dbReference type="Gene3D" id="3.40.50.2300">
    <property type="match status" value="2"/>
</dbReference>
<name>A0A3N2BFE9_9MICO</name>
<proteinExistence type="inferred from homology"/>
<evidence type="ECO:0000313" key="8">
    <source>
        <dbReference type="Proteomes" id="UP000280668"/>
    </source>
</evidence>
<feature type="chain" id="PRO_5038881480" evidence="5">
    <location>
        <begin position="29"/>
        <end position="434"/>
    </location>
</feature>